<organism evidence="14 15">
    <name type="scientific">Phyllotreta striolata</name>
    <name type="common">Striped flea beetle</name>
    <name type="synonym">Crioceris striolata</name>
    <dbReference type="NCBI Taxonomy" id="444603"/>
    <lineage>
        <taxon>Eukaryota</taxon>
        <taxon>Metazoa</taxon>
        <taxon>Ecdysozoa</taxon>
        <taxon>Arthropoda</taxon>
        <taxon>Hexapoda</taxon>
        <taxon>Insecta</taxon>
        <taxon>Pterygota</taxon>
        <taxon>Neoptera</taxon>
        <taxon>Endopterygota</taxon>
        <taxon>Coleoptera</taxon>
        <taxon>Polyphaga</taxon>
        <taxon>Cucujiformia</taxon>
        <taxon>Chrysomeloidea</taxon>
        <taxon>Chrysomelidae</taxon>
        <taxon>Galerucinae</taxon>
        <taxon>Alticini</taxon>
        <taxon>Phyllotreta</taxon>
    </lineage>
</organism>
<evidence type="ECO:0000256" key="3">
    <source>
        <dbReference type="ARBA" id="ARBA00022448"/>
    </source>
</evidence>
<dbReference type="AlphaFoldDB" id="A0A9N9XK61"/>
<feature type="transmembrane region" description="Helical" evidence="12">
    <location>
        <begin position="18"/>
        <end position="42"/>
    </location>
</feature>
<keyword evidence="8 12" id="KW-0472">Membrane</keyword>
<evidence type="ECO:0000313" key="15">
    <source>
        <dbReference type="Proteomes" id="UP001153712"/>
    </source>
</evidence>
<evidence type="ECO:0000256" key="5">
    <source>
        <dbReference type="ARBA" id="ARBA00022847"/>
    </source>
</evidence>
<evidence type="ECO:0000256" key="2">
    <source>
        <dbReference type="ARBA" id="ARBA00008586"/>
    </source>
</evidence>
<sequence>MSDETNTGPIFGKRHVQYILLFTLKILAYSTRYNLSIAILAMTERTSSNPDIPYYDWPNSSVVLSSFFWGYVVLQIPAGALGMKFGAKNLLLLAMAANSTLALLTPLAAARLGAGGVIACRALQGLAQGVFFPLSSTLQAKWVPVEERARVGGLMFSGSTLGLVVTYSLTGCLCRSSWGWPSNFYLFGALGVAWSALYYCLGRDGPGSVGSITREERVYIERSLGVLDYSRNARIPWKAILTSLPVWTIFCTSLGNGWGSATVMSEMPTYFDKVLKFDINSNGLLSSLQYIANFLLTYVMGFSSDYLINKGYLSTINARRMFNSIGSFATGVLLLIFGYLPENTDRYVAVALLVASTGVHSAISSGYSINHYDLSPNFAGTIMGVMNEGEELLSIVTPLAVQYVVTDLSDRDQWRIIIVTGSAMYFVSGAIFAVFATADRQWWNDGVYNDLA</sequence>
<keyword evidence="4 12" id="KW-0812">Transmembrane</keyword>
<dbReference type="Gene3D" id="1.20.1250.20">
    <property type="entry name" value="MFS general substrate transporter like domains"/>
    <property type="match status" value="2"/>
</dbReference>
<dbReference type="OrthoDB" id="2985014at2759"/>
<dbReference type="PROSITE" id="PS50850">
    <property type="entry name" value="MFS"/>
    <property type="match status" value="1"/>
</dbReference>
<evidence type="ECO:0000256" key="4">
    <source>
        <dbReference type="ARBA" id="ARBA00022692"/>
    </source>
</evidence>
<dbReference type="Pfam" id="PF07690">
    <property type="entry name" value="MFS_1"/>
    <property type="match status" value="1"/>
</dbReference>
<dbReference type="PANTHER" id="PTHR11662">
    <property type="entry name" value="SOLUTE CARRIER FAMILY 17"/>
    <property type="match status" value="1"/>
</dbReference>
<dbReference type="SUPFAM" id="SSF103473">
    <property type="entry name" value="MFS general substrate transporter"/>
    <property type="match status" value="1"/>
</dbReference>
<keyword evidence="6 12" id="KW-1133">Transmembrane helix</keyword>
<keyword evidence="5" id="KW-0769">Symport</keyword>
<protein>
    <recommendedName>
        <fullName evidence="11">Putative inorganic phosphate cotransporter</fullName>
    </recommendedName>
</protein>
<keyword evidence="9" id="KW-0406">Ion transport</keyword>
<feature type="transmembrane region" description="Helical" evidence="12">
    <location>
        <begin position="154"/>
        <end position="178"/>
    </location>
</feature>
<evidence type="ECO:0000256" key="8">
    <source>
        <dbReference type="ARBA" id="ARBA00023136"/>
    </source>
</evidence>
<comment type="subcellular location">
    <subcellularLocation>
        <location evidence="1">Membrane</location>
        <topology evidence="1">Multi-pass membrane protein</topology>
    </subcellularLocation>
</comment>
<dbReference type="GO" id="GO:0016020">
    <property type="term" value="C:membrane"/>
    <property type="evidence" value="ECO:0007669"/>
    <property type="project" value="UniProtKB-SubCell"/>
</dbReference>
<accession>A0A9N9XK61</accession>
<evidence type="ECO:0000256" key="10">
    <source>
        <dbReference type="ARBA" id="ARBA00054632"/>
    </source>
</evidence>
<dbReference type="InterPro" id="IPR011701">
    <property type="entry name" value="MFS"/>
</dbReference>
<evidence type="ECO:0000256" key="9">
    <source>
        <dbReference type="ARBA" id="ARBA00023201"/>
    </source>
</evidence>
<feature type="domain" description="Major facilitator superfamily (MFS) profile" evidence="13">
    <location>
        <begin position="16"/>
        <end position="441"/>
    </location>
</feature>
<dbReference type="EMBL" id="OU900106">
    <property type="protein sequence ID" value="CAG9857052.1"/>
    <property type="molecule type" value="Genomic_DNA"/>
</dbReference>
<comment type="function">
    <text evidence="10">May be an inorganic phosphate cotransporter.</text>
</comment>
<dbReference type="GO" id="GO:0006820">
    <property type="term" value="P:monoatomic anion transport"/>
    <property type="evidence" value="ECO:0007669"/>
    <property type="project" value="TreeGrafter"/>
</dbReference>
<keyword evidence="15" id="KW-1185">Reference proteome</keyword>
<keyword evidence="9" id="KW-0739">Sodium transport</keyword>
<gene>
    <name evidence="14" type="ORF">PHYEVI_LOCUS3463</name>
</gene>
<evidence type="ECO:0000256" key="7">
    <source>
        <dbReference type="ARBA" id="ARBA00023053"/>
    </source>
</evidence>
<dbReference type="FunFam" id="1.20.1250.20:FF:000003">
    <property type="entry name" value="Solute carrier family 17 member 3"/>
    <property type="match status" value="1"/>
</dbReference>
<feature type="transmembrane region" description="Helical" evidence="12">
    <location>
        <begin position="239"/>
        <end position="258"/>
    </location>
</feature>
<dbReference type="GO" id="GO:0015293">
    <property type="term" value="F:symporter activity"/>
    <property type="evidence" value="ECO:0007669"/>
    <property type="project" value="UniProtKB-KW"/>
</dbReference>
<dbReference type="GO" id="GO:0006814">
    <property type="term" value="P:sodium ion transport"/>
    <property type="evidence" value="ECO:0007669"/>
    <property type="project" value="UniProtKB-KW"/>
</dbReference>
<keyword evidence="7" id="KW-0915">Sodium</keyword>
<dbReference type="InterPro" id="IPR050382">
    <property type="entry name" value="MFS_Na/Anion_cotransporter"/>
</dbReference>
<dbReference type="Proteomes" id="UP001153712">
    <property type="component" value="Chromosome 13"/>
</dbReference>
<dbReference type="FunFam" id="1.20.1250.20:FF:000144">
    <property type="entry name" value="Picot, isoform B"/>
    <property type="match status" value="1"/>
</dbReference>
<evidence type="ECO:0000259" key="13">
    <source>
        <dbReference type="PROSITE" id="PS50850"/>
    </source>
</evidence>
<feature type="transmembrane region" description="Helical" evidence="12">
    <location>
        <begin position="347"/>
        <end position="369"/>
    </location>
</feature>
<evidence type="ECO:0000256" key="12">
    <source>
        <dbReference type="SAM" id="Phobius"/>
    </source>
</evidence>
<feature type="transmembrane region" description="Helical" evidence="12">
    <location>
        <begin position="62"/>
        <end position="83"/>
    </location>
</feature>
<reference evidence="14" key="1">
    <citation type="submission" date="2022-01" db="EMBL/GenBank/DDBJ databases">
        <authorList>
            <person name="King R."/>
        </authorList>
    </citation>
    <scope>NUCLEOTIDE SEQUENCE</scope>
</reference>
<evidence type="ECO:0000256" key="11">
    <source>
        <dbReference type="ARBA" id="ARBA00068450"/>
    </source>
</evidence>
<evidence type="ECO:0000256" key="1">
    <source>
        <dbReference type="ARBA" id="ARBA00004141"/>
    </source>
</evidence>
<feature type="transmembrane region" description="Helical" evidence="12">
    <location>
        <begin position="184"/>
        <end position="201"/>
    </location>
</feature>
<feature type="transmembrane region" description="Helical" evidence="12">
    <location>
        <begin position="90"/>
        <end position="109"/>
    </location>
</feature>
<feature type="transmembrane region" description="Helical" evidence="12">
    <location>
        <begin position="290"/>
        <end position="309"/>
    </location>
</feature>
<proteinExistence type="inferred from homology"/>
<evidence type="ECO:0000256" key="6">
    <source>
        <dbReference type="ARBA" id="ARBA00022989"/>
    </source>
</evidence>
<feature type="transmembrane region" description="Helical" evidence="12">
    <location>
        <begin position="321"/>
        <end position="341"/>
    </location>
</feature>
<dbReference type="PANTHER" id="PTHR11662:SF280">
    <property type="entry name" value="FI21844P1-RELATED"/>
    <property type="match status" value="1"/>
</dbReference>
<dbReference type="InterPro" id="IPR020846">
    <property type="entry name" value="MFS_dom"/>
</dbReference>
<keyword evidence="3" id="KW-0813">Transport</keyword>
<comment type="similarity">
    <text evidence="2">Belongs to the major facilitator superfamily. Sodium/anion cotransporter family.</text>
</comment>
<feature type="transmembrane region" description="Helical" evidence="12">
    <location>
        <begin position="416"/>
        <end position="438"/>
    </location>
</feature>
<dbReference type="InterPro" id="IPR036259">
    <property type="entry name" value="MFS_trans_sf"/>
</dbReference>
<name>A0A9N9XK61_PHYSR</name>
<evidence type="ECO:0000313" key="14">
    <source>
        <dbReference type="EMBL" id="CAG9857052.1"/>
    </source>
</evidence>